<evidence type="ECO:0000313" key="3">
    <source>
        <dbReference type="Proteomes" id="UP000239089"/>
    </source>
</evidence>
<feature type="compositionally biased region" description="Basic residues" evidence="1">
    <location>
        <begin position="1"/>
        <end position="10"/>
    </location>
</feature>
<comment type="caution">
    <text evidence="2">The sequence shown here is derived from an EMBL/GenBank/DDBJ whole genome shotgun (WGS) entry which is preliminary data.</text>
</comment>
<organism evidence="2 3">
    <name type="scientific">Rhodoblastus sphagnicola</name>
    <dbReference type="NCBI Taxonomy" id="333368"/>
    <lineage>
        <taxon>Bacteria</taxon>
        <taxon>Pseudomonadati</taxon>
        <taxon>Pseudomonadota</taxon>
        <taxon>Alphaproteobacteria</taxon>
        <taxon>Hyphomicrobiales</taxon>
        <taxon>Rhodoblastaceae</taxon>
        <taxon>Rhodoblastus</taxon>
    </lineage>
</organism>
<dbReference type="Proteomes" id="UP000239089">
    <property type="component" value="Unassembled WGS sequence"/>
</dbReference>
<protein>
    <recommendedName>
        <fullName evidence="4">Portal protein</fullName>
    </recommendedName>
</protein>
<dbReference type="AlphaFoldDB" id="A0A2S6N2X7"/>
<gene>
    <name evidence="2" type="ORF">CCR94_16340</name>
</gene>
<proteinExistence type="predicted"/>
<dbReference type="InterPro" id="IPR009279">
    <property type="entry name" value="Portal_Mu"/>
</dbReference>
<feature type="region of interest" description="Disordered" evidence="1">
    <location>
        <begin position="1"/>
        <end position="45"/>
    </location>
</feature>
<evidence type="ECO:0000313" key="2">
    <source>
        <dbReference type="EMBL" id="PPQ28959.1"/>
    </source>
</evidence>
<dbReference type="OrthoDB" id="9797300at2"/>
<name>A0A2S6N2X7_9HYPH</name>
<dbReference type="RefSeq" id="WP_104508916.1">
    <property type="nucleotide sequence ID" value="NZ_JACIGC010000011.1"/>
</dbReference>
<evidence type="ECO:0000256" key="1">
    <source>
        <dbReference type="SAM" id="MobiDB-lite"/>
    </source>
</evidence>
<keyword evidence="3" id="KW-1185">Reference proteome</keyword>
<accession>A0A2S6N2X7</accession>
<reference evidence="2 3" key="1">
    <citation type="journal article" date="2018" name="Arch. Microbiol.">
        <title>New insights into the metabolic potential of the phototrophic purple bacterium Rhodopila globiformis DSM 161(T) from its draft genome sequence and evidence for a vanadium-dependent nitrogenase.</title>
        <authorList>
            <person name="Imhoff J.F."/>
            <person name="Rahn T."/>
            <person name="Kunzel S."/>
            <person name="Neulinger S.C."/>
        </authorList>
    </citation>
    <scope>NUCLEOTIDE SEQUENCE [LARGE SCALE GENOMIC DNA]</scope>
    <source>
        <strain evidence="2 3">DSM 16996</strain>
    </source>
</reference>
<sequence length="580" mass="63458">MARDKKKKRKEQTAPLDPMQPRVGEAPEGEVGMHGPSPLLEDGQIPDRELSLPEVEELSEELARPELIGVRSFWDQSVASGLSPERLASILQNTKRGDLRSFLELAEEMEERDLHYLAVLSTRKRQVARLKPSIEEGARNVDKRIVDAVRELVAAPAWRSLMKSMVDAFGKGFSVTEIMWAVDDGLLKPVAYVWRDPKYFTFDYVSRTEARIAVLGAIDGAALPPAKFVVHKPEIKSGIPIRGGYAWLCAWSWLFKQFSLKDWMTFLDVYGMPLRVGKYHPGATAEDKRKLLQAVSRIAVDAAAIIPETMVIEFLEAKGYADKPFATFADYLDKQISKAILGQTMTTDGQAGGLAQAKVHDEVRIDILEDDAEEAELTVNRDVIRWFVQINFGAGAKAPWVKFPVAEPQDIAVKSTAIATLVNVGLEVAQAEAREIVGLREPAEGEKLLRAAAKGAAQEPAPDTSQAERMAATNAQGRCACGCGRPLRLAHNASAPATEPDVVDAIGEDEADEWEAQLGPIVEQVEAELAQATGFDDFLARLDRLAGKLKLDPLAKRLMISAMKARGFGEGSGPGGRLDG</sequence>
<dbReference type="Pfam" id="PF06074">
    <property type="entry name" value="Portal_Mu"/>
    <property type="match status" value="1"/>
</dbReference>
<dbReference type="EMBL" id="NHSJ01000100">
    <property type="protein sequence ID" value="PPQ28959.1"/>
    <property type="molecule type" value="Genomic_DNA"/>
</dbReference>
<evidence type="ECO:0008006" key="4">
    <source>
        <dbReference type="Google" id="ProtNLM"/>
    </source>
</evidence>